<evidence type="ECO:0000256" key="4">
    <source>
        <dbReference type="ARBA" id="ARBA00022597"/>
    </source>
</evidence>
<gene>
    <name evidence="9" type="ORF">NTG6680_2006</name>
</gene>
<evidence type="ECO:0000256" key="6">
    <source>
        <dbReference type="ARBA" id="ARBA00022683"/>
    </source>
</evidence>
<evidence type="ECO:0000256" key="5">
    <source>
        <dbReference type="ARBA" id="ARBA00022679"/>
    </source>
</evidence>
<keyword evidence="4" id="KW-0762">Sugar transport</keyword>
<reference evidence="9 10" key="1">
    <citation type="submission" date="2021-10" db="EMBL/GenBank/DDBJ databases">
        <authorList>
            <person name="Koch H."/>
        </authorList>
    </citation>
    <scope>NUCLEOTIDE SEQUENCE [LARGE SCALE GENOMIC DNA]</scope>
    <source>
        <strain evidence="9">6680</strain>
    </source>
</reference>
<dbReference type="PANTHER" id="PTHR33799">
    <property type="entry name" value="PTS PERMEASE-RELATED-RELATED"/>
    <property type="match status" value="1"/>
</dbReference>
<organism evidence="9 10">
    <name type="scientific">Candidatus Nitrotoga arctica</name>
    <dbReference type="NCBI Taxonomy" id="453162"/>
    <lineage>
        <taxon>Bacteria</taxon>
        <taxon>Pseudomonadati</taxon>
        <taxon>Pseudomonadota</taxon>
        <taxon>Betaproteobacteria</taxon>
        <taxon>Nitrosomonadales</taxon>
        <taxon>Gallionellaceae</taxon>
        <taxon>Candidatus Nitrotoga</taxon>
    </lineage>
</organism>
<dbReference type="InterPro" id="IPR051471">
    <property type="entry name" value="Bacterial_PTS_sugar_comp"/>
</dbReference>
<dbReference type="InterPro" id="IPR004701">
    <property type="entry name" value="PTS_EIIA_man-typ"/>
</dbReference>
<keyword evidence="3" id="KW-0963">Cytoplasm</keyword>
<keyword evidence="5" id="KW-0808">Transferase</keyword>
<keyword evidence="2" id="KW-0813">Transport</keyword>
<dbReference type="Pfam" id="PF03610">
    <property type="entry name" value="EIIA-man"/>
    <property type="match status" value="1"/>
</dbReference>
<evidence type="ECO:0000313" key="9">
    <source>
        <dbReference type="EMBL" id="CAG9933255.1"/>
    </source>
</evidence>
<sequence>MVGILLITHNGLGASLVDCVRHVMGDVSLNLKVLSVLADDDPQRKEEEGRELIAQLDTGEGVLVLSDLIGATPCNIGRRLFQPGRAVGVAGVNLPMLLRAVCYSHKPLAEVAQKALEGGRECIVLMDTDEGCNVEPRCTNH</sequence>
<accession>A0ABM8Z0A5</accession>
<evidence type="ECO:0000256" key="7">
    <source>
        <dbReference type="ARBA" id="ARBA00022777"/>
    </source>
</evidence>
<dbReference type="Proteomes" id="UP000839052">
    <property type="component" value="Chromosome"/>
</dbReference>
<evidence type="ECO:0000313" key="10">
    <source>
        <dbReference type="Proteomes" id="UP000839052"/>
    </source>
</evidence>
<dbReference type="RefSeq" id="WP_239797068.1">
    <property type="nucleotide sequence ID" value="NZ_OU912926.1"/>
</dbReference>
<evidence type="ECO:0000256" key="3">
    <source>
        <dbReference type="ARBA" id="ARBA00022490"/>
    </source>
</evidence>
<keyword evidence="7" id="KW-0418">Kinase</keyword>
<comment type="subcellular location">
    <subcellularLocation>
        <location evidence="1">Cytoplasm</location>
    </subcellularLocation>
</comment>
<dbReference type="InterPro" id="IPR036662">
    <property type="entry name" value="PTS_EIIA_man-typ_sf"/>
</dbReference>
<dbReference type="EMBL" id="OU912926">
    <property type="protein sequence ID" value="CAG9933255.1"/>
    <property type="molecule type" value="Genomic_DNA"/>
</dbReference>
<dbReference type="InterPro" id="IPR033887">
    <property type="entry name" value="PTS_IIA_man"/>
</dbReference>
<evidence type="ECO:0000256" key="2">
    <source>
        <dbReference type="ARBA" id="ARBA00022448"/>
    </source>
</evidence>
<dbReference type="Gene3D" id="3.40.50.510">
    <property type="entry name" value="Phosphotransferase system, mannose-type IIA component"/>
    <property type="match status" value="1"/>
</dbReference>
<proteinExistence type="predicted"/>
<dbReference type="PANTHER" id="PTHR33799:SF1">
    <property type="entry name" value="PTS SYSTEM MANNOSE-SPECIFIC EIIAB COMPONENT-RELATED"/>
    <property type="match status" value="1"/>
</dbReference>
<name>A0ABM8Z0A5_9PROT</name>
<dbReference type="SUPFAM" id="SSF53062">
    <property type="entry name" value="PTS system fructose IIA component-like"/>
    <property type="match status" value="1"/>
</dbReference>
<evidence type="ECO:0000259" key="8">
    <source>
        <dbReference type="PROSITE" id="PS51096"/>
    </source>
</evidence>
<keyword evidence="6" id="KW-0598">Phosphotransferase system</keyword>
<protein>
    <submittedName>
        <fullName evidence="9">PTS mannose transporter subunit IIA</fullName>
    </submittedName>
</protein>
<feature type="domain" description="PTS EIIA type-4" evidence="8">
    <location>
        <begin position="1"/>
        <end position="123"/>
    </location>
</feature>
<keyword evidence="10" id="KW-1185">Reference proteome</keyword>
<evidence type="ECO:0000256" key="1">
    <source>
        <dbReference type="ARBA" id="ARBA00004496"/>
    </source>
</evidence>
<dbReference type="PROSITE" id="PS51096">
    <property type="entry name" value="PTS_EIIA_TYPE_4"/>
    <property type="match status" value="1"/>
</dbReference>
<dbReference type="CDD" id="cd00006">
    <property type="entry name" value="PTS_IIA_man"/>
    <property type="match status" value="1"/>
</dbReference>